<protein>
    <submittedName>
        <fullName evidence="1">Uncharacterized protein</fullName>
    </submittedName>
</protein>
<dbReference type="EMBL" id="CAJOAY010009395">
    <property type="protein sequence ID" value="CAF4203384.1"/>
    <property type="molecule type" value="Genomic_DNA"/>
</dbReference>
<evidence type="ECO:0000313" key="2">
    <source>
        <dbReference type="Proteomes" id="UP000663881"/>
    </source>
</evidence>
<organism evidence="1 2">
    <name type="scientific">Adineta steineri</name>
    <dbReference type="NCBI Taxonomy" id="433720"/>
    <lineage>
        <taxon>Eukaryota</taxon>
        <taxon>Metazoa</taxon>
        <taxon>Spiralia</taxon>
        <taxon>Gnathifera</taxon>
        <taxon>Rotifera</taxon>
        <taxon>Eurotatoria</taxon>
        <taxon>Bdelloidea</taxon>
        <taxon>Adinetida</taxon>
        <taxon>Adinetidae</taxon>
        <taxon>Adineta</taxon>
    </lineage>
</organism>
<comment type="caution">
    <text evidence="1">The sequence shown here is derived from an EMBL/GenBank/DDBJ whole genome shotgun (WGS) entry which is preliminary data.</text>
</comment>
<name>A0A820B7A5_9BILA</name>
<dbReference type="AlphaFoldDB" id="A0A820B7A5"/>
<dbReference type="Proteomes" id="UP000663881">
    <property type="component" value="Unassembled WGS sequence"/>
</dbReference>
<accession>A0A820B7A5</accession>
<proteinExistence type="predicted"/>
<reference evidence="1" key="1">
    <citation type="submission" date="2021-02" db="EMBL/GenBank/DDBJ databases">
        <authorList>
            <person name="Nowell W R."/>
        </authorList>
    </citation>
    <scope>NUCLEOTIDE SEQUENCE</scope>
</reference>
<gene>
    <name evidence="1" type="ORF">OKA104_LOCUS41113</name>
</gene>
<feature type="non-terminal residue" evidence="1">
    <location>
        <position position="54"/>
    </location>
</feature>
<evidence type="ECO:0000313" key="1">
    <source>
        <dbReference type="EMBL" id="CAF4203384.1"/>
    </source>
</evidence>
<sequence>MSSKLDMIEWFNTTQPVKDLIEEFYTAAKNDIVLQDQHPKSSTSYRHNDKELIL</sequence>